<dbReference type="Proteomes" id="UP000076407">
    <property type="component" value="Unassembled WGS sequence"/>
</dbReference>
<dbReference type="AlphaFoldDB" id="A0A182XRB0"/>
<evidence type="ECO:0000313" key="1">
    <source>
        <dbReference type="EnsemblMetazoa" id="AQUA014389-PA"/>
    </source>
</evidence>
<protein>
    <submittedName>
        <fullName evidence="1">Uncharacterized protein</fullName>
    </submittedName>
</protein>
<organism evidence="1 2">
    <name type="scientific">Anopheles quadriannulatus</name>
    <name type="common">Mosquito</name>
    <dbReference type="NCBI Taxonomy" id="34691"/>
    <lineage>
        <taxon>Eukaryota</taxon>
        <taxon>Metazoa</taxon>
        <taxon>Ecdysozoa</taxon>
        <taxon>Arthropoda</taxon>
        <taxon>Hexapoda</taxon>
        <taxon>Insecta</taxon>
        <taxon>Pterygota</taxon>
        <taxon>Neoptera</taxon>
        <taxon>Endopterygota</taxon>
        <taxon>Diptera</taxon>
        <taxon>Nematocera</taxon>
        <taxon>Culicoidea</taxon>
        <taxon>Culicidae</taxon>
        <taxon>Anophelinae</taxon>
        <taxon>Anopheles</taxon>
    </lineage>
</organism>
<dbReference type="VEuPathDB" id="VectorBase:AQUA014389"/>
<proteinExistence type="predicted"/>
<keyword evidence="2" id="KW-1185">Reference proteome</keyword>
<accession>A0A182XRB0</accession>
<sequence>MCFSSFHSVYLSMNNVSAPMSRVMW</sequence>
<dbReference type="EnsemblMetazoa" id="AQUA014389-RA">
    <property type="protein sequence ID" value="AQUA014389-PA"/>
    <property type="gene ID" value="AQUA014389"/>
</dbReference>
<evidence type="ECO:0000313" key="2">
    <source>
        <dbReference type="Proteomes" id="UP000076407"/>
    </source>
</evidence>
<reference evidence="1" key="1">
    <citation type="submission" date="2020-05" db="UniProtKB">
        <authorList>
            <consortium name="EnsemblMetazoa"/>
        </authorList>
    </citation>
    <scope>IDENTIFICATION</scope>
    <source>
        <strain evidence="1">SANGQUA</strain>
    </source>
</reference>
<name>A0A182XRB0_ANOQN</name>